<organism evidence="2 3">
    <name type="scientific">Streptomyces prasinopilosus</name>
    <dbReference type="NCBI Taxonomy" id="67344"/>
    <lineage>
        <taxon>Bacteria</taxon>
        <taxon>Bacillati</taxon>
        <taxon>Actinomycetota</taxon>
        <taxon>Actinomycetes</taxon>
        <taxon>Kitasatosporales</taxon>
        <taxon>Streptomycetaceae</taxon>
        <taxon>Streptomyces</taxon>
    </lineage>
</organism>
<evidence type="ECO:0000313" key="2">
    <source>
        <dbReference type="EMBL" id="SDD49723.1"/>
    </source>
</evidence>
<dbReference type="Gene3D" id="3.60.15.10">
    <property type="entry name" value="Ribonuclease Z/Hydroxyacylglutathione hydrolase-like"/>
    <property type="match status" value="1"/>
</dbReference>
<evidence type="ECO:0000259" key="1">
    <source>
        <dbReference type="Pfam" id="PF12706"/>
    </source>
</evidence>
<dbReference type="InterPro" id="IPR050114">
    <property type="entry name" value="UPF0173_UPF0282_UlaG_hydrolase"/>
</dbReference>
<keyword evidence="3" id="KW-1185">Reference proteome</keyword>
<dbReference type="EMBL" id="FMZK01000008">
    <property type="protein sequence ID" value="SDD49723.1"/>
    <property type="molecule type" value="Genomic_DNA"/>
</dbReference>
<dbReference type="SUPFAM" id="SSF56281">
    <property type="entry name" value="Metallo-hydrolase/oxidoreductase"/>
    <property type="match status" value="1"/>
</dbReference>
<protein>
    <submittedName>
        <fullName evidence="2">L-ascorbate metabolism protein UlaG, beta-lactamase superfamily</fullName>
    </submittedName>
</protein>
<dbReference type="Proteomes" id="UP000182100">
    <property type="component" value="Unassembled WGS sequence"/>
</dbReference>
<gene>
    <name evidence="2" type="ORF">SAMN05216505_108155</name>
</gene>
<evidence type="ECO:0000313" key="3">
    <source>
        <dbReference type="Proteomes" id="UP000182100"/>
    </source>
</evidence>
<reference evidence="3" key="1">
    <citation type="submission" date="2016-10" db="EMBL/GenBank/DDBJ databases">
        <authorList>
            <person name="Varghese N."/>
            <person name="Submissions S."/>
        </authorList>
    </citation>
    <scope>NUCLEOTIDE SEQUENCE [LARGE SCALE GENOMIC DNA]</scope>
    <source>
        <strain evidence="3">CGMCC 4.3504</strain>
    </source>
</reference>
<dbReference type="PANTHER" id="PTHR43546:SF7">
    <property type="entry name" value="METALLO-BETA-LACTAMASE DOMAIN-CONTAINING PROTEIN"/>
    <property type="match status" value="1"/>
</dbReference>
<dbReference type="InterPro" id="IPR001279">
    <property type="entry name" value="Metallo-B-lactamas"/>
</dbReference>
<name>A0A1G6V8J8_9ACTN</name>
<dbReference type="AlphaFoldDB" id="A0A1G6V8J8"/>
<dbReference type="InterPro" id="IPR036866">
    <property type="entry name" value="RibonucZ/Hydroxyglut_hydro"/>
</dbReference>
<proteinExistence type="predicted"/>
<dbReference type="RefSeq" id="WP_055574668.1">
    <property type="nucleotide sequence ID" value="NZ_FMZK01000008.1"/>
</dbReference>
<dbReference type="PANTHER" id="PTHR43546">
    <property type="entry name" value="UPF0173 METAL-DEPENDENT HYDROLASE MJ1163-RELATED"/>
    <property type="match status" value="1"/>
</dbReference>
<dbReference type="STRING" id="67344.SAMN05216505_108155"/>
<accession>A0A1G6V8J8</accession>
<sequence>MPSSADPAVRIRFIGNATLLVRYGALTLLTDPNFLHRGQHAHLGYGLLTRRLKDPALTVDQLPADLDAIVLSHLHGDHWDRVARRNLDRDLPVLTTPHAARRLRVFQGFPRVRGLRDWQHHTLSREDRRIRLTALPGRHAVGPLRGLLPPVMGSMLEFGPAGGPVRLRVYVSGDTLLFDGVEEIGRRYPDTDLAVLHLGGTRLPGGFVVTMDGRQGAELSRRLGPRFVLPVHYDDYTAMKSPLSAFLEEMDRRGLGERVVHCDRGREATITPGGPTVTVA</sequence>
<feature type="domain" description="Metallo-beta-lactamase" evidence="1">
    <location>
        <begin position="48"/>
        <end position="233"/>
    </location>
</feature>
<dbReference type="Pfam" id="PF12706">
    <property type="entry name" value="Lactamase_B_2"/>
    <property type="match status" value="1"/>
</dbReference>